<feature type="transmembrane region" description="Helical" evidence="2">
    <location>
        <begin position="129"/>
        <end position="147"/>
    </location>
</feature>
<keyword evidence="2" id="KW-0812">Transmembrane</keyword>
<dbReference type="AlphaFoldDB" id="A0A0A1DR53"/>
<keyword evidence="2" id="KW-1133">Transmembrane helix</keyword>
<protein>
    <submittedName>
        <fullName evidence="3">Proline-rich protein</fullName>
    </submittedName>
</protein>
<evidence type="ECO:0000256" key="2">
    <source>
        <dbReference type="SAM" id="Phobius"/>
    </source>
</evidence>
<dbReference type="HOGENOM" id="CLU_856944_0_0_11"/>
<dbReference type="GeneID" id="96611820"/>
<dbReference type="EMBL" id="CP009896">
    <property type="protein sequence ID" value="AIY19067.1"/>
    <property type="molecule type" value="Genomic_DNA"/>
</dbReference>
<feature type="transmembrane region" description="Helical" evidence="2">
    <location>
        <begin position="159"/>
        <end position="182"/>
    </location>
</feature>
<reference evidence="3 4" key="1">
    <citation type="journal article" date="2015" name="Genome Announc.">
        <title>Complete Genome Sequence of Steroid-Transforming Nocardioides simplex VKM Ac-2033D.</title>
        <authorList>
            <person name="Shtratnikova V.Y."/>
            <person name="Schelkunov M.I."/>
            <person name="Pekov Y.A."/>
            <person name="Fokina V.V."/>
            <person name="Logacheva M.D."/>
            <person name="Sokolov S.L."/>
            <person name="Bragin E.Y."/>
            <person name="Ashapkin V.V."/>
            <person name="Donova M.V."/>
        </authorList>
    </citation>
    <scope>NUCLEOTIDE SEQUENCE [LARGE SCALE GENOMIC DNA]</scope>
    <source>
        <strain evidence="3 4">VKM Ac-2033D</strain>
    </source>
</reference>
<feature type="compositionally biased region" description="Pro residues" evidence="1">
    <location>
        <begin position="328"/>
        <end position="340"/>
    </location>
</feature>
<name>A0A0A1DR53_NOCSI</name>
<evidence type="ECO:0000256" key="1">
    <source>
        <dbReference type="SAM" id="MobiDB-lite"/>
    </source>
</evidence>
<dbReference type="eggNOG" id="COG4709">
    <property type="taxonomic scope" value="Bacteria"/>
</dbReference>
<accession>A0A0A1DR53</accession>
<keyword evidence="2" id="KW-0472">Membrane</keyword>
<gene>
    <name evidence="3" type="ORF">KR76_23940</name>
</gene>
<evidence type="ECO:0000313" key="4">
    <source>
        <dbReference type="Proteomes" id="UP000030300"/>
    </source>
</evidence>
<dbReference type="OrthoDB" id="5185521at2"/>
<evidence type="ECO:0000313" key="3">
    <source>
        <dbReference type="EMBL" id="AIY19067.1"/>
    </source>
</evidence>
<feature type="region of interest" description="Disordered" evidence="1">
    <location>
        <begin position="319"/>
        <end position="346"/>
    </location>
</feature>
<dbReference type="Proteomes" id="UP000030300">
    <property type="component" value="Chromosome"/>
</dbReference>
<sequence length="346" mass="37259">MSASDETLVLHPEVTAFVEEVRRHLADLDDETRDELLGGLEADLADQLAEGPGTPLGDPADYAAELRSAAGLPAPATRRRRTVDPRQWQWGASPTELMDRFRAGFLEYAESPRLRPAWDVAMALRPAWWALRAWVAVTAIDILAGTYERVTLIPTLGSPLIGLVVLVAATAVSALIGLGWLWPGSGPDRKTLPRVALLAANVLAVALPFSADFQGRGIVDEGYDSYSNGWNDALRQSGVMSAGRPVTDIFAYDAAGKPIDQVQLVDQDGRPISIRLRDAIRDDYTERRSVPCPAYNGDTPVTNAFPFARLPLVDGRCTPERAAGATRPTPPLASLPPITPAVPAAE</sequence>
<dbReference type="STRING" id="2045.KR76_23940"/>
<organism evidence="3 4">
    <name type="scientific">Nocardioides simplex</name>
    <name type="common">Arthrobacter simplex</name>
    <dbReference type="NCBI Taxonomy" id="2045"/>
    <lineage>
        <taxon>Bacteria</taxon>
        <taxon>Bacillati</taxon>
        <taxon>Actinomycetota</taxon>
        <taxon>Actinomycetes</taxon>
        <taxon>Propionibacteriales</taxon>
        <taxon>Nocardioidaceae</taxon>
        <taxon>Pimelobacter</taxon>
    </lineage>
</organism>
<keyword evidence="4" id="KW-1185">Reference proteome</keyword>
<dbReference type="KEGG" id="psim:KR76_23940"/>
<proteinExistence type="predicted"/>
<dbReference type="RefSeq" id="WP_038681932.1">
    <property type="nucleotide sequence ID" value="NZ_BJMC01000015.1"/>
</dbReference>